<dbReference type="InterPro" id="IPR052140">
    <property type="entry name" value="Dev_Signal_Hedgehog-like"/>
</dbReference>
<sequence length="426" mass="47111">MEDFVHNPESTATMLCVSTLTPIRNQEAILRNVQRRFGTTFETILSNSDFALRTHLYSENTCKIQAHGYHAFSIESSKEHVGPNIHLSPSNGKEPLVATQPGVSDLGVPALPQAPELPQVPPEVLLQPPPQPPLQAPPQPPLPPQQPAAQPIQQVVFPAQPTPVAAARVVEGRGVGVGVGAGGGGGAACFSTDTWVTVPGGKKRMDQLKAGDFVLTANLTTRMCRSIHSCSSLHRWFCPILECKAHRAFVDKSAYYTPISLWIHREPNLVTNFVTIMTDYGKMLALTPRHLIFRNKCDEYYVDRVNVLPPNSQAVYAEELEVGDCVYLLYKDGFRQQKLQDISVTSRRGIFSPLTPNGRIIVNDMLASCYSDVNEATIQNTYFSMITSIRKQLLSIFGSWINHSTYLPFGSELSLEMLRLVVPYVK</sequence>
<feature type="compositionally biased region" description="Low complexity" evidence="4">
    <location>
        <begin position="108"/>
        <end position="126"/>
    </location>
</feature>
<dbReference type="SUPFAM" id="SSF51294">
    <property type="entry name" value="Hedgehog/intein (Hint) domain"/>
    <property type="match status" value="1"/>
</dbReference>
<accession>A0AAD5MKK5</accession>
<dbReference type="PRINTS" id="PR00632">
    <property type="entry name" value="SONICHHOG"/>
</dbReference>
<dbReference type="GO" id="GO:0016540">
    <property type="term" value="P:protein autoprocessing"/>
    <property type="evidence" value="ECO:0007669"/>
    <property type="project" value="InterPro"/>
</dbReference>
<evidence type="ECO:0000256" key="3">
    <source>
        <dbReference type="ARBA" id="ARBA00022729"/>
    </source>
</evidence>
<dbReference type="InterPro" id="IPR003587">
    <property type="entry name" value="Hint_dom_N"/>
</dbReference>
<dbReference type="Proteomes" id="UP001196413">
    <property type="component" value="Unassembled WGS sequence"/>
</dbReference>
<dbReference type="InterPro" id="IPR003586">
    <property type="entry name" value="Hint_dom_C"/>
</dbReference>
<keyword evidence="2" id="KW-0217">Developmental protein</keyword>
<dbReference type="InterPro" id="IPR001657">
    <property type="entry name" value="Hedgehog"/>
</dbReference>
<dbReference type="EMBL" id="JAHQIW010003811">
    <property type="protein sequence ID" value="KAJ1360197.1"/>
    <property type="molecule type" value="Genomic_DNA"/>
</dbReference>
<dbReference type="PANTHER" id="PTHR46706:SF7">
    <property type="entry name" value="GROUNDHOG (HEDGEHOG-LIKE FAMILY)-RELATED"/>
    <property type="match status" value="1"/>
</dbReference>
<protein>
    <submittedName>
        <fullName evidence="7">Uncharacterized protein</fullName>
    </submittedName>
</protein>
<proteinExistence type="predicted"/>
<evidence type="ECO:0000259" key="5">
    <source>
        <dbReference type="SMART" id="SM00305"/>
    </source>
</evidence>
<dbReference type="PANTHER" id="PTHR46706">
    <property type="entry name" value="PROTEIN QUA-1-RELATED"/>
    <property type="match status" value="1"/>
</dbReference>
<dbReference type="SMART" id="SM00306">
    <property type="entry name" value="HintN"/>
    <property type="match status" value="1"/>
</dbReference>
<dbReference type="InterPro" id="IPR036844">
    <property type="entry name" value="Hint_dom_sf"/>
</dbReference>
<feature type="compositionally biased region" description="Pro residues" evidence="4">
    <location>
        <begin position="127"/>
        <end position="146"/>
    </location>
</feature>
<dbReference type="SMART" id="SM00305">
    <property type="entry name" value="HintC"/>
    <property type="match status" value="1"/>
</dbReference>
<feature type="domain" description="Hint" evidence="5">
    <location>
        <begin position="331"/>
        <end position="375"/>
    </location>
</feature>
<reference evidence="7" key="1">
    <citation type="submission" date="2021-06" db="EMBL/GenBank/DDBJ databases">
        <title>Parelaphostrongylus tenuis whole genome reference sequence.</title>
        <authorList>
            <person name="Garwood T.J."/>
            <person name="Larsen P.A."/>
            <person name="Fountain-Jones N.M."/>
            <person name="Garbe J.R."/>
            <person name="Macchietto M.G."/>
            <person name="Kania S.A."/>
            <person name="Gerhold R.W."/>
            <person name="Richards J.E."/>
            <person name="Wolf T.M."/>
        </authorList>
    </citation>
    <scope>NUCLEOTIDE SEQUENCE</scope>
    <source>
        <strain evidence="7">MNPRO001-30</strain>
        <tissue evidence="7">Meninges</tissue>
    </source>
</reference>
<dbReference type="Pfam" id="PF01079">
    <property type="entry name" value="Hint"/>
    <property type="match status" value="1"/>
</dbReference>
<comment type="subcellular location">
    <subcellularLocation>
        <location evidence="1">Secreted</location>
        <location evidence="1">Extracellular space</location>
    </subcellularLocation>
</comment>
<dbReference type="GO" id="GO:0005576">
    <property type="term" value="C:extracellular region"/>
    <property type="evidence" value="ECO:0007669"/>
    <property type="project" value="UniProtKB-SubCell"/>
</dbReference>
<gene>
    <name evidence="7" type="ORF">KIN20_019118</name>
</gene>
<dbReference type="InterPro" id="IPR001767">
    <property type="entry name" value="Hedgehog_Hint"/>
</dbReference>
<feature type="region of interest" description="Disordered" evidence="4">
    <location>
        <begin position="83"/>
        <end position="149"/>
    </location>
</feature>
<evidence type="ECO:0000256" key="4">
    <source>
        <dbReference type="SAM" id="MobiDB-lite"/>
    </source>
</evidence>
<evidence type="ECO:0000256" key="2">
    <source>
        <dbReference type="ARBA" id="ARBA00022473"/>
    </source>
</evidence>
<evidence type="ECO:0000313" key="8">
    <source>
        <dbReference type="Proteomes" id="UP001196413"/>
    </source>
</evidence>
<evidence type="ECO:0000256" key="1">
    <source>
        <dbReference type="ARBA" id="ARBA00004239"/>
    </source>
</evidence>
<organism evidence="7 8">
    <name type="scientific">Parelaphostrongylus tenuis</name>
    <name type="common">Meningeal worm</name>
    <dbReference type="NCBI Taxonomy" id="148309"/>
    <lineage>
        <taxon>Eukaryota</taxon>
        <taxon>Metazoa</taxon>
        <taxon>Ecdysozoa</taxon>
        <taxon>Nematoda</taxon>
        <taxon>Chromadorea</taxon>
        <taxon>Rhabditida</taxon>
        <taxon>Rhabditina</taxon>
        <taxon>Rhabditomorpha</taxon>
        <taxon>Strongyloidea</taxon>
        <taxon>Metastrongylidae</taxon>
        <taxon>Parelaphostrongylus</taxon>
    </lineage>
</organism>
<dbReference type="AlphaFoldDB" id="A0AAD5MKK5"/>
<dbReference type="Gene3D" id="2.170.16.10">
    <property type="entry name" value="Hedgehog/Intein (Hint) domain"/>
    <property type="match status" value="1"/>
</dbReference>
<dbReference type="GO" id="GO:0007267">
    <property type="term" value="P:cell-cell signaling"/>
    <property type="evidence" value="ECO:0007669"/>
    <property type="project" value="InterPro"/>
</dbReference>
<keyword evidence="3" id="KW-0732">Signal</keyword>
<feature type="domain" description="Hint" evidence="6">
    <location>
        <begin position="187"/>
        <end position="330"/>
    </location>
</feature>
<evidence type="ECO:0000313" key="7">
    <source>
        <dbReference type="EMBL" id="KAJ1360197.1"/>
    </source>
</evidence>
<evidence type="ECO:0000259" key="6">
    <source>
        <dbReference type="SMART" id="SM00306"/>
    </source>
</evidence>
<dbReference type="CDD" id="cd00081">
    <property type="entry name" value="Hint"/>
    <property type="match status" value="1"/>
</dbReference>
<name>A0AAD5MKK5_PARTN</name>
<keyword evidence="8" id="KW-1185">Reference proteome</keyword>
<comment type="caution">
    <text evidence="7">The sequence shown here is derived from an EMBL/GenBank/DDBJ whole genome shotgun (WGS) entry which is preliminary data.</text>
</comment>